<dbReference type="PRINTS" id="PR02008">
    <property type="entry name" value="RCMTFAMILY"/>
</dbReference>
<dbReference type="GO" id="GO:0001510">
    <property type="term" value="P:RNA methylation"/>
    <property type="evidence" value="ECO:0007669"/>
    <property type="project" value="InterPro"/>
</dbReference>
<evidence type="ECO:0000259" key="8">
    <source>
        <dbReference type="PROSITE" id="PS51686"/>
    </source>
</evidence>
<evidence type="ECO:0000256" key="5">
    <source>
        <dbReference type="ARBA" id="ARBA00022691"/>
    </source>
</evidence>
<proteinExistence type="inferred from homology"/>
<feature type="binding site" evidence="7">
    <location>
        <begin position="104"/>
        <end position="110"/>
    </location>
    <ligand>
        <name>S-adenosyl-L-methionine</name>
        <dbReference type="ChEBI" id="CHEBI:59789"/>
    </ligand>
</feature>
<dbReference type="PROSITE" id="PS01153">
    <property type="entry name" value="NOL1_NOP2_SUN"/>
    <property type="match status" value="1"/>
</dbReference>
<protein>
    <recommendedName>
        <fullName evidence="8">SAM-dependent MTase RsmB/NOP-type domain-containing protein</fullName>
    </recommendedName>
</protein>
<dbReference type="Proteomes" id="UP000186705">
    <property type="component" value="Unassembled WGS sequence"/>
</dbReference>
<dbReference type="InterPro" id="IPR023267">
    <property type="entry name" value="RCMT"/>
</dbReference>
<dbReference type="Pfam" id="PF13636">
    <property type="entry name" value="Methyltranf_PUA"/>
    <property type="match status" value="1"/>
</dbReference>
<name>A0A1U7NQB5_9FIRM</name>
<dbReference type="Gene3D" id="3.30.70.1170">
    <property type="entry name" value="Sun protein, domain 3"/>
    <property type="match status" value="1"/>
</dbReference>
<comment type="caution">
    <text evidence="9">The sequence shown here is derived from an EMBL/GenBank/DDBJ whole genome shotgun (WGS) entry which is preliminary data.</text>
</comment>
<keyword evidence="5 7" id="KW-0949">S-adenosyl-L-methionine</keyword>
<dbReference type="Gene3D" id="3.40.50.150">
    <property type="entry name" value="Vaccinia Virus protein VP39"/>
    <property type="match status" value="1"/>
</dbReference>
<organism evidence="9 10">
    <name type="scientific">Dubosiella newyorkensis</name>
    <dbReference type="NCBI Taxonomy" id="1862672"/>
    <lineage>
        <taxon>Bacteria</taxon>
        <taxon>Bacillati</taxon>
        <taxon>Bacillota</taxon>
        <taxon>Erysipelotrichia</taxon>
        <taxon>Erysipelotrichales</taxon>
        <taxon>Erysipelotrichaceae</taxon>
        <taxon>Dubosiella</taxon>
    </lineage>
</organism>
<dbReference type="Pfam" id="PF17125">
    <property type="entry name" value="Methyltr_RsmF_N"/>
    <property type="match status" value="1"/>
</dbReference>
<feature type="binding site" evidence="7">
    <location>
        <position position="172"/>
    </location>
    <ligand>
        <name>S-adenosyl-L-methionine</name>
        <dbReference type="ChEBI" id="CHEBI:59789"/>
    </ligand>
</feature>
<dbReference type="InterPro" id="IPR029063">
    <property type="entry name" value="SAM-dependent_MTases_sf"/>
</dbReference>
<keyword evidence="6 7" id="KW-0694">RNA-binding</keyword>
<evidence type="ECO:0000313" key="9">
    <source>
        <dbReference type="EMBL" id="OLU47827.1"/>
    </source>
</evidence>
<accession>A0A1U7NQB5</accession>
<evidence type="ECO:0000256" key="7">
    <source>
        <dbReference type="PROSITE-ProRule" id="PRU01023"/>
    </source>
</evidence>
<dbReference type="InterPro" id="IPR027391">
    <property type="entry name" value="Nol1_Nop2_Fmu_2"/>
</dbReference>
<feature type="binding site" evidence="7">
    <location>
        <position position="154"/>
    </location>
    <ligand>
        <name>S-adenosyl-L-methionine</name>
        <dbReference type="ChEBI" id="CHEBI:59789"/>
    </ligand>
</feature>
<keyword evidence="2" id="KW-0963">Cytoplasm</keyword>
<keyword evidence="3 7" id="KW-0489">Methyltransferase</keyword>
<dbReference type="GO" id="GO:0008173">
    <property type="term" value="F:RNA methyltransferase activity"/>
    <property type="evidence" value="ECO:0007669"/>
    <property type="project" value="InterPro"/>
</dbReference>
<dbReference type="Pfam" id="PF01189">
    <property type="entry name" value="Methyltr_RsmB-F"/>
    <property type="match status" value="1"/>
</dbReference>
<evidence type="ECO:0000256" key="4">
    <source>
        <dbReference type="ARBA" id="ARBA00022679"/>
    </source>
</evidence>
<comment type="similarity">
    <text evidence="1 7">Belongs to the class I-like SAM-binding methyltransferase superfamily. RsmB/NOP family.</text>
</comment>
<dbReference type="InterPro" id="IPR031341">
    <property type="entry name" value="Methyltr_RsmF_N"/>
</dbReference>
<reference evidence="9 10" key="1">
    <citation type="submission" date="2016-11" db="EMBL/GenBank/DDBJ databases">
        <title>Description of two novel members of the family Erysipelotrichaceae: Ileibacterium lipovorans gen. nov., sp. nov. and Dubosiella newyorkensis, gen. nov., sp. nov.</title>
        <authorList>
            <person name="Cox L.M."/>
            <person name="Sohn J."/>
            <person name="Tyrrell K.L."/>
            <person name="Citron D.M."/>
            <person name="Lawson P.A."/>
            <person name="Patel N.B."/>
            <person name="Iizumi T."/>
            <person name="Perez-Perez G.I."/>
            <person name="Goldstein E.J."/>
            <person name="Blaser M.J."/>
        </authorList>
    </citation>
    <scope>NUCLEOTIDE SEQUENCE [LARGE SCALE GENOMIC DNA]</scope>
    <source>
        <strain evidence="9 10">NYU-BL-A4</strain>
    </source>
</reference>
<dbReference type="RefSeq" id="WP_076340433.1">
    <property type="nucleotide sequence ID" value="NZ_CAPDDE010000013.1"/>
</dbReference>
<dbReference type="InterPro" id="IPR001678">
    <property type="entry name" value="MeTrfase_RsmB-F_NOP2_dom"/>
</dbReference>
<dbReference type="PROSITE" id="PS51686">
    <property type="entry name" value="SAM_MT_RSMB_NOP"/>
    <property type="match status" value="1"/>
</dbReference>
<dbReference type="EMBL" id="MPKA01000034">
    <property type="protein sequence ID" value="OLU47827.1"/>
    <property type="molecule type" value="Genomic_DNA"/>
</dbReference>
<evidence type="ECO:0000256" key="3">
    <source>
        <dbReference type="ARBA" id="ARBA00022603"/>
    </source>
</evidence>
<dbReference type="GeneID" id="78274529"/>
<dbReference type="OrthoDB" id="9810297at2"/>
<dbReference type="InterPro" id="IPR031340">
    <property type="entry name" value="RsmF_methylt_CI"/>
</dbReference>
<dbReference type="InterPro" id="IPR018314">
    <property type="entry name" value="RsmB/NOL1/NOP2-like_CS"/>
</dbReference>
<dbReference type="SUPFAM" id="SSF53335">
    <property type="entry name" value="S-adenosyl-L-methionine-dependent methyltransferases"/>
    <property type="match status" value="1"/>
</dbReference>
<dbReference type="GO" id="GO:0003723">
    <property type="term" value="F:RNA binding"/>
    <property type="evidence" value="ECO:0007669"/>
    <property type="project" value="UniProtKB-UniRule"/>
</dbReference>
<feature type="binding site" evidence="7">
    <location>
        <position position="127"/>
    </location>
    <ligand>
        <name>S-adenosyl-L-methionine</name>
        <dbReference type="ChEBI" id="CHEBI:59789"/>
    </ligand>
</feature>
<feature type="active site" description="Nucleophile" evidence="7">
    <location>
        <position position="225"/>
    </location>
</feature>
<dbReference type="PANTHER" id="PTHR22807:SF30">
    <property type="entry name" value="28S RRNA (CYTOSINE(4447)-C(5))-METHYLTRANSFERASE-RELATED"/>
    <property type="match status" value="1"/>
</dbReference>
<keyword evidence="4 7" id="KW-0808">Transferase</keyword>
<dbReference type="CDD" id="cd21147">
    <property type="entry name" value="RsmF_methylt_CTD1"/>
    <property type="match status" value="1"/>
</dbReference>
<sequence length="443" mass="50073">MNDQFLERMKSILADDYPQFLDSLERPFYKGVRLNPKKCEPEALVEMLRLTQPTPFYRYEYYNDSITGLNPFHCTGSLYLQEPSASSVVPLLGIQPNDLVLDLCAAPGSKSTQILDFLETGFLVSNEIHPKRAQVLLSNMERMGAVNFAVTNSDPKTIGSWFPACFDKVLVDAPCSGEGMIKKHEEVKEDWSLENIDHCASRQKEILPWAIKALKSGGELVYSTCAYAIEENEAIVAWILEHFPEMEQVEIHAGFGRKGVSVLGMDPSKVVRITPIEGGEGQFVAKFRKKGSDFGEPLFLKNQKLNKKEAAFFHELTRKTYPYILKKDEKIFGMDHPFIDFGKIKTLRQGVLMGEQKKGRIEPEHAFFLAADQKEGLISKVEIDEEEMDRFMHGEVLMKNAAKGYVALCFKQTPFGFGKSDGNRITNKLPKGLRFLPKSHLSI</sequence>
<dbReference type="Pfam" id="PF17126">
    <property type="entry name" value="RsmF_methylt_CI"/>
    <property type="match status" value="1"/>
</dbReference>
<dbReference type="Gene3D" id="2.30.130.60">
    <property type="match status" value="1"/>
</dbReference>
<evidence type="ECO:0000313" key="10">
    <source>
        <dbReference type="Proteomes" id="UP000186705"/>
    </source>
</evidence>
<dbReference type="AlphaFoldDB" id="A0A1U7NQB5"/>
<feature type="domain" description="SAM-dependent MTase RsmB/NOP-type" evidence="8">
    <location>
        <begin position="1"/>
        <end position="290"/>
    </location>
</feature>
<dbReference type="PANTHER" id="PTHR22807">
    <property type="entry name" value="NOP2 YEAST -RELATED NOL1/NOP2/FMU SUN DOMAIN-CONTAINING"/>
    <property type="match status" value="1"/>
</dbReference>
<dbReference type="InterPro" id="IPR049560">
    <property type="entry name" value="MeTrfase_RsmB-F_NOP2_cat"/>
</dbReference>
<keyword evidence="10" id="KW-1185">Reference proteome</keyword>
<dbReference type="STRING" id="1862672.BO225_00995"/>
<evidence type="ECO:0000256" key="2">
    <source>
        <dbReference type="ARBA" id="ARBA00022490"/>
    </source>
</evidence>
<gene>
    <name evidence="9" type="ORF">BO225_00995</name>
</gene>
<evidence type="ECO:0000256" key="6">
    <source>
        <dbReference type="ARBA" id="ARBA00022884"/>
    </source>
</evidence>
<evidence type="ECO:0000256" key="1">
    <source>
        <dbReference type="ARBA" id="ARBA00007494"/>
    </source>
</evidence>